<keyword evidence="5" id="KW-1185">Reference proteome</keyword>
<dbReference type="Gene3D" id="2.60.120.330">
    <property type="entry name" value="B-lactam Antibiotic, Isopenicillin N Synthase, Chain"/>
    <property type="match status" value="1"/>
</dbReference>
<evidence type="ECO:0000256" key="2">
    <source>
        <dbReference type="ARBA" id="ARBA00023004"/>
    </source>
</evidence>
<comment type="caution">
    <text evidence="4">The sequence shown here is derived from an EMBL/GenBank/DDBJ whole genome shotgun (WGS) entry which is preliminary data.</text>
</comment>
<organism evidence="4 5">
    <name type="scientific">Cinchona calisaya</name>
    <dbReference type="NCBI Taxonomy" id="153742"/>
    <lineage>
        <taxon>Eukaryota</taxon>
        <taxon>Viridiplantae</taxon>
        <taxon>Streptophyta</taxon>
        <taxon>Embryophyta</taxon>
        <taxon>Tracheophyta</taxon>
        <taxon>Spermatophyta</taxon>
        <taxon>Magnoliopsida</taxon>
        <taxon>eudicotyledons</taxon>
        <taxon>Gunneridae</taxon>
        <taxon>Pentapetalae</taxon>
        <taxon>asterids</taxon>
        <taxon>lamiids</taxon>
        <taxon>Gentianales</taxon>
        <taxon>Rubiaceae</taxon>
        <taxon>Cinchonoideae</taxon>
        <taxon>Cinchoneae</taxon>
        <taxon>Cinchona</taxon>
    </lineage>
</organism>
<dbReference type="SUPFAM" id="SSF51197">
    <property type="entry name" value="Clavaminate synthase-like"/>
    <property type="match status" value="1"/>
</dbReference>
<keyword evidence="1" id="KW-0479">Metal-binding</keyword>
<evidence type="ECO:0000259" key="3">
    <source>
        <dbReference type="Pfam" id="PF14226"/>
    </source>
</evidence>
<accession>A0ABD3A4Y6</accession>
<evidence type="ECO:0000313" key="5">
    <source>
        <dbReference type="Proteomes" id="UP001630127"/>
    </source>
</evidence>
<dbReference type="InterPro" id="IPR027443">
    <property type="entry name" value="IPNS-like_sf"/>
</dbReference>
<dbReference type="Proteomes" id="UP001630127">
    <property type="component" value="Unassembled WGS sequence"/>
</dbReference>
<reference evidence="4 5" key="1">
    <citation type="submission" date="2024-11" db="EMBL/GenBank/DDBJ databases">
        <title>A near-complete genome assembly of Cinchona calisaya.</title>
        <authorList>
            <person name="Lian D.C."/>
            <person name="Zhao X.W."/>
            <person name="Wei L."/>
        </authorList>
    </citation>
    <scope>NUCLEOTIDE SEQUENCE [LARGE SCALE GENOMIC DNA]</scope>
    <source>
        <tissue evidence="4">Nenye</tissue>
    </source>
</reference>
<protein>
    <recommendedName>
        <fullName evidence="3">Non-haem dioxygenase N-terminal domain-containing protein</fullName>
    </recommendedName>
</protein>
<dbReference type="GO" id="GO:0046872">
    <property type="term" value="F:metal ion binding"/>
    <property type="evidence" value="ECO:0007669"/>
    <property type="project" value="UniProtKB-KW"/>
</dbReference>
<proteinExistence type="predicted"/>
<sequence length="136" mass="15244">MPSLVKEVRRIARACSNLPYEEKLKIKLSATTGYRGYHHVGENITEGIPDMHEAIDVASVAELSWLYTWQRAVEIKDTVKTFLSSINPWDYFPVLLYWITLLQGTCGALGEPLHGSNECRAHTDNGKVPSPCVEKA</sequence>
<dbReference type="AlphaFoldDB" id="A0ABD3A4Y6"/>
<evidence type="ECO:0000313" key="4">
    <source>
        <dbReference type="EMBL" id="KAL3526806.1"/>
    </source>
</evidence>
<evidence type="ECO:0000256" key="1">
    <source>
        <dbReference type="ARBA" id="ARBA00022723"/>
    </source>
</evidence>
<name>A0ABD3A4Y6_9GENT</name>
<gene>
    <name evidence="4" type="ORF">ACH5RR_011462</name>
</gene>
<feature type="domain" description="Non-haem dioxygenase N-terminal" evidence="3">
    <location>
        <begin position="3"/>
        <end position="60"/>
    </location>
</feature>
<dbReference type="InterPro" id="IPR026992">
    <property type="entry name" value="DIOX_N"/>
</dbReference>
<dbReference type="GO" id="GO:0016706">
    <property type="term" value="F:2-oxoglutarate-dependent dioxygenase activity"/>
    <property type="evidence" value="ECO:0007669"/>
    <property type="project" value="UniProtKB-ARBA"/>
</dbReference>
<dbReference type="Pfam" id="PF14226">
    <property type="entry name" value="DIOX_N"/>
    <property type="match status" value="1"/>
</dbReference>
<keyword evidence="2" id="KW-0408">Iron</keyword>
<dbReference type="EMBL" id="JBJUIK010000005">
    <property type="protein sequence ID" value="KAL3526806.1"/>
    <property type="molecule type" value="Genomic_DNA"/>
</dbReference>